<dbReference type="InterPro" id="IPR036770">
    <property type="entry name" value="Ankyrin_rpt-contain_sf"/>
</dbReference>
<accession>A0AAD9M476</accession>
<dbReference type="Proteomes" id="UP001232148">
    <property type="component" value="Unassembled WGS sequence"/>
</dbReference>
<reference evidence="1" key="1">
    <citation type="submission" date="2021-06" db="EMBL/GenBank/DDBJ databases">
        <title>Comparative genomics, transcriptomics and evolutionary studies reveal genomic signatures of adaptation to plant cell wall in hemibiotrophic fungi.</title>
        <authorList>
            <consortium name="DOE Joint Genome Institute"/>
            <person name="Baroncelli R."/>
            <person name="Diaz J.F."/>
            <person name="Benocci T."/>
            <person name="Peng M."/>
            <person name="Battaglia E."/>
            <person name="Haridas S."/>
            <person name="Andreopoulos W."/>
            <person name="Labutti K."/>
            <person name="Pangilinan J."/>
            <person name="Floch G.L."/>
            <person name="Makela M.R."/>
            <person name="Henrissat B."/>
            <person name="Grigoriev I.V."/>
            <person name="Crouch J.A."/>
            <person name="De Vries R.P."/>
            <person name="Sukno S.A."/>
            <person name="Thon M.R."/>
        </authorList>
    </citation>
    <scope>NUCLEOTIDE SEQUENCE</scope>
    <source>
        <strain evidence="1">MAFF235873</strain>
    </source>
</reference>
<protein>
    <submittedName>
        <fullName evidence="1">Uncharacterized protein</fullName>
    </submittedName>
</protein>
<evidence type="ECO:0000313" key="1">
    <source>
        <dbReference type="EMBL" id="KAK2032564.1"/>
    </source>
</evidence>
<dbReference type="AlphaFoldDB" id="A0AAD9M476"/>
<evidence type="ECO:0000313" key="2">
    <source>
        <dbReference type="Proteomes" id="UP001232148"/>
    </source>
</evidence>
<proteinExistence type="predicted"/>
<comment type="caution">
    <text evidence="1">The sequence shown here is derived from an EMBL/GenBank/DDBJ whole genome shotgun (WGS) entry which is preliminary data.</text>
</comment>
<gene>
    <name evidence="1" type="ORF">LX32DRAFT_636106</name>
</gene>
<sequence length="625" mass="70852">MALPVEVTSRVGVSKDDSQYCSFRKWLTPILACATVHPDESKPPVQVGKAVGFIVRRGTIQSAFHEMMETPSTEIMDLALDLFDRYGRLKEEIRQHPLRKGSAVWSRELDEGNFVLIDDVKVERMYRRKQVGSKLVLHILEQAMRSQHNVDYAFSRAAAHCNDDGGTGSTEPSNVPLHIKVQGVASFLRSLHFRRVGVTQWFALARDKKHPSRHLTRDKDPDPKLELDDMIDSDSDEEVIQVDDDFTQTRIKKSEWEARWLGVTPRQTRPITSRMRPLHYAVKTLPDKDALAFLKSHTRDGILEEFPLQALDGRGDTVLHVAAKASKPSCVAWLLRQPERAAFAEADNYAGYTPLEALQAQLETNRVQKPHGISRMRLVADEFDGFDKYSTTCLLLLRGVEEPSPEQRRRAAFGCTCNACLEGFLSPRMLMKLSEQAQLQHEFLTVLTPPGQKGWYTDFKNLLGHFSKPFQSRVKSNKTLQTAIVLIMGAVADCLSSREIPRKAVVLERLQADEAWTRTEDQFFGEGGMIDAVVSAVFVEAREHDIEVGDAMTNEDQEEHYKGIPKCRNDLEFEFVRRHCIDKAPLEDISEKSLPVPVPWVTEMLRLSLEGKDIFGRDGVDDWVS</sequence>
<name>A0AAD9M476_9PEZI</name>
<organism evidence="1 2">
    <name type="scientific">Colletotrichum zoysiae</name>
    <dbReference type="NCBI Taxonomy" id="1216348"/>
    <lineage>
        <taxon>Eukaryota</taxon>
        <taxon>Fungi</taxon>
        <taxon>Dikarya</taxon>
        <taxon>Ascomycota</taxon>
        <taxon>Pezizomycotina</taxon>
        <taxon>Sordariomycetes</taxon>
        <taxon>Hypocreomycetidae</taxon>
        <taxon>Glomerellales</taxon>
        <taxon>Glomerellaceae</taxon>
        <taxon>Colletotrichum</taxon>
        <taxon>Colletotrichum graminicola species complex</taxon>
    </lineage>
</organism>
<keyword evidence="2" id="KW-1185">Reference proteome</keyword>
<dbReference type="EMBL" id="MU842829">
    <property type="protein sequence ID" value="KAK2032564.1"/>
    <property type="molecule type" value="Genomic_DNA"/>
</dbReference>
<dbReference type="Gene3D" id="1.25.40.20">
    <property type="entry name" value="Ankyrin repeat-containing domain"/>
    <property type="match status" value="1"/>
</dbReference>
<dbReference type="SUPFAM" id="SSF48403">
    <property type="entry name" value="Ankyrin repeat"/>
    <property type="match status" value="1"/>
</dbReference>